<evidence type="ECO:0000313" key="1">
    <source>
        <dbReference type="EMBL" id="MBA4496510.1"/>
    </source>
</evidence>
<dbReference type="AlphaFoldDB" id="A0A7W1WUX6"/>
<sequence length="59" mass="7045">MHKEVVIGETDGPEEICIRCFVQYRPNRLMQVVRMVTDRGEEIHDPVFDRMQADADRRR</sequence>
<dbReference type="EMBL" id="JACEIQ010000039">
    <property type="protein sequence ID" value="MBA4496510.1"/>
    <property type="molecule type" value="Genomic_DNA"/>
</dbReference>
<name>A0A7W1WUX6_9BACL</name>
<reference evidence="1 2" key="1">
    <citation type="submission" date="2020-07" db="EMBL/GenBank/DDBJ databases">
        <authorList>
            <person name="Feng H."/>
        </authorList>
    </citation>
    <scope>NUCLEOTIDE SEQUENCE [LARGE SCALE GENOMIC DNA]</scope>
    <source>
        <strain evidence="2">s-10</strain>
    </source>
</reference>
<proteinExistence type="predicted"/>
<dbReference type="Proteomes" id="UP000535491">
    <property type="component" value="Unassembled WGS sequence"/>
</dbReference>
<keyword evidence="2" id="KW-1185">Reference proteome</keyword>
<protein>
    <submittedName>
        <fullName evidence="1">Uncharacterized protein</fullName>
    </submittedName>
</protein>
<organism evidence="1 2">
    <name type="scientific">Paenactinomyces guangxiensis</name>
    <dbReference type="NCBI Taxonomy" id="1490290"/>
    <lineage>
        <taxon>Bacteria</taxon>
        <taxon>Bacillati</taxon>
        <taxon>Bacillota</taxon>
        <taxon>Bacilli</taxon>
        <taxon>Bacillales</taxon>
        <taxon>Thermoactinomycetaceae</taxon>
        <taxon>Paenactinomyces</taxon>
    </lineage>
</organism>
<accession>A0A7W1WUX6</accession>
<dbReference type="RefSeq" id="WP_181754993.1">
    <property type="nucleotide sequence ID" value="NZ_JACEIQ010000039.1"/>
</dbReference>
<evidence type="ECO:0000313" key="2">
    <source>
        <dbReference type="Proteomes" id="UP000535491"/>
    </source>
</evidence>
<gene>
    <name evidence="1" type="ORF">H1191_19835</name>
</gene>
<comment type="caution">
    <text evidence="1">The sequence shown here is derived from an EMBL/GenBank/DDBJ whole genome shotgun (WGS) entry which is preliminary data.</text>
</comment>